<dbReference type="PANTHER" id="PTHR10859">
    <property type="entry name" value="GLYCOSYL TRANSFERASE"/>
    <property type="match status" value="1"/>
</dbReference>
<dbReference type="InterPro" id="IPR029044">
    <property type="entry name" value="Nucleotide-diphossugar_trans"/>
</dbReference>
<feature type="domain" description="Glycosyltransferase 2-like" evidence="1">
    <location>
        <begin position="13"/>
        <end position="109"/>
    </location>
</feature>
<reference evidence="2 3" key="1">
    <citation type="submission" date="2024-03" db="EMBL/GenBank/DDBJ databases">
        <title>Chitinophaga caseinilytica sp. nov., a casein hydrolysing bacterium isolated from forest soil.</title>
        <authorList>
            <person name="Lee D.S."/>
            <person name="Han D.M."/>
            <person name="Baek J.H."/>
            <person name="Choi D.G."/>
            <person name="Jeon J.H."/>
            <person name="Jeon C.O."/>
        </authorList>
    </citation>
    <scope>NUCLEOTIDE SEQUENCE [LARGE SCALE GENOMIC DNA]</scope>
    <source>
        <strain evidence="2 3">KACC 19118</strain>
    </source>
</reference>
<sequence length="214" mass="24149">MTKDFRELQGLMPGTEIRLILVNDGSVRNMHTALLQELALRIPGVRIIDHPVNRGKGYACRLGVAVSDASYIVCTDYDFPFGVEAVKRAFEQLLEGADVVAGARGSQYVAMLPPARKMITRVNRLMNRWLLHLPVSDAQAGLKAFNSRGRMEFLSTRIDGFLYDSEFVKRAGRNKTLNIRSIPISCRPDIQFSDFRSTVLLREFVNFMGLLVKR</sequence>
<dbReference type="GO" id="GO:0016757">
    <property type="term" value="F:glycosyltransferase activity"/>
    <property type="evidence" value="ECO:0007669"/>
    <property type="project" value="UniProtKB-KW"/>
</dbReference>
<dbReference type="SUPFAM" id="SSF53448">
    <property type="entry name" value="Nucleotide-diphospho-sugar transferases"/>
    <property type="match status" value="1"/>
</dbReference>
<protein>
    <submittedName>
        <fullName evidence="2">Glycosyltransferase</fullName>
        <ecNumber evidence="2">2.4.-.-</ecNumber>
    </submittedName>
</protein>
<evidence type="ECO:0000259" key="1">
    <source>
        <dbReference type="Pfam" id="PF00535"/>
    </source>
</evidence>
<organism evidence="2 3">
    <name type="scientific">Chitinophaga caseinilytica</name>
    <dbReference type="NCBI Taxonomy" id="2267521"/>
    <lineage>
        <taxon>Bacteria</taxon>
        <taxon>Pseudomonadati</taxon>
        <taxon>Bacteroidota</taxon>
        <taxon>Chitinophagia</taxon>
        <taxon>Chitinophagales</taxon>
        <taxon>Chitinophagaceae</taxon>
        <taxon>Chitinophaga</taxon>
    </lineage>
</organism>
<evidence type="ECO:0000313" key="3">
    <source>
        <dbReference type="Proteomes" id="UP001449657"/>
    </source>
</evidence>
<dbReference type="Gene3D" id="3.90.550.10">
    <property type="entry name" value="Spore Coat Polysaccharide Biosynthesis Protein SpsA, Chain A"/>
    <property type="match status" value="1"/>
</dbReference>
<dbReference type="Proteomes" id="UP001449657">
    <property type="component" value="Chromosome"/>
</dbReference>
<dbReference type="InterPro" id="IPR001173">
    <property type="entry name" value="Glyco_trans_2-like"/>
</dbReference>
<dbReference type="RefSeq" id="WP_341843515.1">
    <property type="nucleotide sequence ID" value="NZ_CP149792.1"/>
</dbReference>
<dbReference type="PANTHER" id="PTHR10859:SF91">
    <property type="entry name" value="DOLICHYL-PHOSPHATE BETA-GLUCOSYLTRANSFERASE"/>
    <property type="match status" value="1"/>
</dbReference>
<accession>A0ABZ2Z9L1</accession>
<gene>
    <name evidence="2" type="ORF">WJU22_12245</name>
</gene>
<evidence type="ECO:0000313" key="2">
    <source>
        <dbReference type="EMBL" id="WZN48939.1"/>
    </source>
</evidence>
<dbReference type="EC" id="2.4.-.-" evidence="2"/>
<dbReference type="Pfam" id="PF00535">
    <property type="entry name" value="Glycos_transf_2"/>
    <property type="match status" value="1"/>
</dbReference>
<keyword evidence="2" id="KW-0808">Transferase</keyword>
<name>A0ABZ2Z9L1_9BACT</name>
<keyword evidence="2" id="KW-0328">Glycosyltransferase</keyword>
<keyword evidence="3" id="KW-1185">Reference proteome</keyword>
<proteinExistence type="predicted"/>
<dbReference type="EMBL" id="CP150096">
    <property type="protein sequence ID" value="WZN48939.1"/>
    <property type="molecule type" value="Genomic_DNA"/>
</dbReference>